<dbReference type="Pfam" id="PF05380">
    <property type="entry name" value="Peptidase_A17"/>
    <property type="match status" value="1"/>
</dbReference>
<dbReference type="InterPro" id="IPR008042">
    <property type="entry name" value="Retrotrans_Pao"/>
</dbReference>
<gene>
    <name evidence="1" type="ORF">AVEN_205976_1</name>
</gene>
<dbReference type="InterPro" id="IPR043502">
    <property type="entry name" value="DNA/RNA_pol_sf"/>
</dbReference>
<name>A0A4Y2MY52_ARAVE</name>
<protein>
    <recommendedName>
        <fullName evidence="3">Reverse transcriptase domain-containing protein</fullName>
    </recommendedName>
</protein>
<evidence type="ECO:0000313" key="1">
    <source>
        <dbReference type="EMBL" id="GBN30566.1"/>
    </source>
</evidence>
<reference evidence="1 2" key="1">
    <citation type="journal article" date="2019" name="Sci. Rep.">
        <title>Orb-weaving spider Araneus ventricosus genome elucidates the spidroin gene catalogue.</title>
        <authorList>
            <person name="Kono N."/>
            <person name="Nakamura H."/>
            <person name="Ohtoshi R."/>
            <person name="Moran D.A.P."/>
            <person name="Shinohara A."/>
            <person name="Yoshida Y."/>
            <person name="Fujiwara M."/>
            <person name="Mori M."/>
            <person name="Tomita M."/>
            <person name="Arakawa K."/>
        </authorList>
    </citation>
    <scope>NUCLEOTIDE SEQUENCE [LARGE SCALE GENOMIC DNA]</scope>
</reference>
<dbReference type="PANTHER" id="PTHR47331">
    <property type="entry name" value="PHD-TYPE DOMAIN-CONTAINING PROTEIN"/>
    <property type="match status" value="1"/>
</dbReference>
<comment type="caution">
    <text evidence="1">The sequence shown here is derived from an EMBL/GenBank/DDBJ whole genome shotgun (WGS) entry which is preliminary data.</text>
</comment>
<dbReference type="OrthoDB" id="6435317at2759"/>
<accession>A0A4Y2MY52</accession>
<organism evidence="1 2">
    <name type="scientific">Araneus ventricosus</name>
    <name type="common">Orbweaver spider</name>
    <name type="synonym">Epeira ventricosa</name>
    <dbReference type="NCBI Taxonomy" id="182803"/>
    <lineage>
        <taxon>Eukaryota</taxon>
        <taxon>Metazoa</taxon>
        <taxon>Ecdysozoa</taxon>
        <taxon>Arthropoda</taxon>
        <taxon>Chelicerata</taxon>
        <taxon>Arachnida</taxon>
        <taxon>Araneae</taxon>
        <taxon>Araneomorphae</taxon>
        <taxon>Entelegynae</taxon>
        <taxon>Araneoidea</taxon>
        <taxon>Araneidae</taxon>
        <taxon>Araneus</taxon>
    </lineage>
</organism>
<dbReference type="GO" id="GO:0071897">
    <property type="term" value="P:DNA biosynthetic process"/>
    <property type="evidence" value="ECO:0007669"/>
    <property type="project" value="UniProtKB-ARBA"/>
</dbReference>
<dbReference type="EMBL" id="BGPR01007939">
    <property type="protein sequence ID" value="GBN30566.1"/>
    <property type="molecule type" value="Genomic_DNA"/>
</dbReference>
<keyword evidence="2" id="KW-1185">Reference proteome</keyword>
<sequence>MEDLDENLRKFWEIENVEADKMQNDESLIYEDHFMKTHFRNDDGSYVVKMPFKTDPPCLGESKHIATKRLNSLWKRLKRERSVVQDDLFAILLRFRKHSVVFTADIKKMYRQIWVQPDQCDLQCILCKDVEVEKLRVFKFLTVTYGTKCALYLTTRVLQQLLSDEQDNYPLAAAAGKDFYVDDILSGKEDLSSALELQDQSINLLKTAGMELHKWSSNNPLLLEKVPTSEREYDFENPNSKTLKTLGLQFNPEKDTFCSIIQQFVSSTTKRTMLSEKSRLFDPLGLLGPIILTAKIFLQKQWFLKLDWDEKVPLHLKRTREKFRDELIELKHLNIERHVLCSKALKVEPIGFGDAAKDTYGCEVYIRSLSSSGQIKVSLLCSKSRVTRIKEVSIPRLEPCAAELLPKLTVKVLSSLDLEIH</sequence>
<dbReference type="SUPFAM" id="SSF56672">
    <property type="entry name" value="DNA/RNA polymerases"/>
    <property type="match status" value="1"/>
</dbReference>
<dbReference type="AlphaFoldDB" id="A0A4Y2MY52"/>
<evidence type="ECO:0008006" key="3">
    <source>
        <dbReference type="Google" id="ProtNLM"/>
    </source>
</evidence>
<dbReference type="Proteomes" id="UP000499080">
    <property type="component" value="Unassembled WGS sequence"/>
</dbReference>
<evidence type="ECO:0000313" key="2">
    <source>
        <dbReference type="Proteomes" id="UP000499080"/>
    </source>
</evidence>
<proteinExistence type="predicted"/>